<protein>
    <recommendedName>
        <fullName evidence="6 14">Pantothenate kinase</fullName>
        <ecNumber evidence="5 14">2.7.1.33</ecNumber>
    </recommendedName>
    <alternativeName>
        <fullName evidence="13 14">Pantothenic acid kinase</fullName>
    </alternativeName>
</protein>
<comment type="pathway">
    <text evidence="3 14 15">Cofactor biosynthesis; coenzyme A biosynthesis; CoA from (R)-pantothenate: step 1/5.</text>
</comment>
<evidence type="ECO:0000259" key="16">
    <source>
        <dbReference type="Pfam" id="PF00485"/>
    </source>
</evidence>
<dbReference type="EC" id="2.7.1.33" evidence="5 14"/>
<dbReference type="SUPFAM" id="SSF52540">
    <property type="entry name" value="P-loop containing nucleoside triphosphate hydrolases"/>
    <property type="match status" value="1"/>
</dbReference>
<evidence type="ECO:0000313" key="18">
    <source>
        <dbReference type="Proteomes" id="UP000276899"/>
    </source>
</evidence>
<keyword evidence="11 14" id="KW-0067">ATP-binding</keyword>
<evidence type="ECO:0000256" key="7">
    <source>
        <dbReference type="ARBA" id="ARBA00022490"/>
    </source>
</evidence>
<keyword evidence="12 14" id="KW-0173">Coenzyme A biosynthesis</keyword>
<dbReference type="Proteomes" id="UP000276899">
    <property type="component" value="Chromosome"/>
</dbReference>
<sequence length="343" mass="37500">MPMAGPRTRCDPVRPGRGQATRSALICQTVPVITSPYIELNRDQWSALASSAPLPLSQEDVEKLRGLGDPIDLAEVDAVYRPLTALLEDYIGATRARAQRTAGFLGVDEPPTPFIVAVAGSVAVGKSTTARLIAHLLARFPATPRVDLVTTDGFLHPNRVLEERGLLARKGFPESYDRRALLDFVAAVKSGAPSVSAPVYSHTVYDVVPGRSITVQRPDVLVLEGLNVLQPAPRGPRPGASTLAVSDFIDFSIYVDADPADIRRWYLDRFLTLKRTAFTDPQSYFRRYAAIPDDIAVAAASEIWESVNLANLRENIAPTRGRATLVLRKDAEHRMSQVLLRKA</sequence>
<keyword evidence="9 14" id="KW-0547">Nucleotide-binding</keyword>
<evidence type="ECO:0000256" key="9">
    <source>
        <dbReference type="ARBA" id="ARBA00022741"/>
    </source>
</evidence>
<evidence type="ECO:0000256" key="8">
    <source>
        <dbReference type="ARBA" id="ARBA00022679"/>
    </source>
</evidence>
<evidence type="ECO:0000313" key="17">
    <source>
        <dbReference type="EMBL" id="VEG74447.1"/>
    </source>
</evidence>
<dbReference type="PANTHER" id="PTHR10285">
    <property type="entry name" value="URIDINE KINASE"/>
    <property type="match status" value="1"/>
</dbReference>
<evidence type="ECO:0000256" key="15">
    <source>
        <dbReference type="RuleBase" id="RU003530"/>
    </source>
</evidence>
<feature type="domain" description="Phosphoribulokinase/uridine kinase" evidence="16">
    <location>
        <begin position="115"/>
        <end position="258"/>
    </location>
</feature>
<gene>
    <name evidence="17" type="primary">coaA_2</name>
    <name evidence="14" type="synonym">coaA</name>
    <name evidence="17" type="ORF">NCTC11923_01081</name>
</gene>
<dbReference type="HAMAP" id="MF_00215">
    <property type="entry name" value="Pantothen_kinase_1"/>
    <property type="match status" value="1"/>
</dbReference>
<evidence type="ECO:0000256" key="4">
    <source>
        <dbReference type="ARBA" id="ARBA00006087"/>
    </source>
</evidence>
<dbReference type="PIRSF" id="PIRSF000545">
    <property type="entry name" value="Pantothenate_kin"/>
    <property type="match status" value="1"/>
</dbReference>
<proteinExistence type="inferred from homology"/>
<dbReference type="GO" id="GO:0004594">
    <property type="term" value="F:pantothenate kinase activity"/>
    <property type="evidence" value="ECO:0007669"/>
    <property type="project" value="UniProtKB-UniRule"/>
</dbReference>
<dbReference type="InterPro" id="IPR004566">
    <property type="entry name" value="PanK"/>
</dbReference>
<dbReference type="InterPro" id="IPR006083">
    <property type="entry name" value="PRK/URK"/>
</dbReference>
<reference evidence="17 18" key="1">
    <citation type="submission" date="2018-12" db="EMBL/GenBank/DDBJ databases">
        <authorList>
            <consortium name="Pathogen Informatics"/>
        </authorList>
    </citation>
    <scope>NUCLEOTIDE SEQUENCE [LARGE SCALE GENOMIC DNA]</scope>
    <source>
        <strain evidence="17 18">NCTC11923</strain>
    </source>
</reference>
<comment type="catalytic activity">
    <reaction evidence="1 14 15">
        <text>(R)-pantothenate + ATP = (R)-4'-phosphopantothenate + ADP + H(+)</text>
        <dbReference type="Rhea" id="RHEA:16373"/>
        <dbReference type="ChEBI" id="CHEBI:10986"/>
        <dbReference type="ChEBI" id="CHEBI:15378"/>
        <dbReference type="ChEBI" id="CHEBI:29032"/>
        <dbReference type="ChEBI" id="CHEBI:30616"/>
        <dbReference type="ChEBI" id="CHEBI:456216"/>
        <dbReference type="EC" id="2.7.1.33"/>
    </reaction>
</comment>
<organism evidence="17 18">
    <name type="scientific">Actinomyces slackii</name>
    <dbReference type="NCBI Taxonomy" id="52774"/>
    <lineage>
        <taxon>Bacteria</taxon>
        <taxon>Bacillati</taxon>
        <taxon>Actinomycetota</taxon>
        <taxon>Actinomycetes</taxon>
        <taxon>Actinomycetales</taxon>
        <taxon>Actinomycetaceae</taxon>
        <taxon>Actinomyces</taxon>
    </lineage>
</organism>
<dbReference type="InterPro" id="IPR027417">
    <property type="entry name" value="P-loop_NTPase"/>
</dbReference>
<evidence type="ECO:0000256" key="5">
    <source>
        <dbReference type="ARBA" id="ARBA00012102"/>
    </source>
</evidence>
<feature type="binding site" evidence="14">
    <location>
        <begin position="120"/>
        <end position="127"/>
    </location>
    <ligand>
        <name>ATP</name>
        <dbReference type="ChEBI" id="CHEBI:30616"/>
    </ligand>
</feature>
<name>A0A448KC02_9ACTO</name>
<dbReference type="CDD" id="cd02025">
    <property type="entry name" value="PanK"/>
    <property type="match status" value="1"/>
</dbReference>
<evidence type="ECO:0000256" key="1">
    <source>
        <dbReference type="ARBA" id="ARBA00001206"/>
    </source>
</evidence>
<comment type="subcellular location">
    <subcellularLocation>
        <location evidence="2 14 15">Cytoplasm</location>
    </subcellularLocation>
</comment>
<evidence type="ECO:0000256" key="14">
    <source>
        <dbReference type="HAMAP-Rule" id="MF_00215"/>
    </source>
</evidence>
<evidence type="ECO:0000256" key="3">
    <source>
        <dbReference type="ARBA" id="ARBA00005225"/>
    </source>
</evidence>
<evidence type="ECO:0000256" key="2">
    <source>
        <dbReference type="ARBA" id="ARBA00004496"/>
    </source>
</evidence>
<keyword evidence="8 14" id="KW-0808">Transferase</keyword>
<keyword evidence="18" id="KW-1185">Reference proteome</keyword>
<dbReference type="Gene3D" id="3.40.50.300">
    <property type="entry name" value="P-loop containing nucleotide triphosphate hydrolases"/>
    <property type="match status" value="1"/>
</dbReference>
<accession>A0A448KC02</accession>
<dbReference type="GO" id="GO:0005524">
    <property type="term" value="F:ATP binding"/>
    <property type="evidence" value="ECO:0007669"/>
    <property type="project" value="UniProtKB-UniRule"/>
</dbReference>
<dbReference type="Pfam" id="PF00485">
    <property type="entry name" value="PRK"/>
    <property type="match status" value="1"/>
</dbReference>
<dbReference type="NCBIfam" id="TIGR00554">
    <property type="entry name" value="panK_bact"/>
    <property type="match status" value="1"/>
</dbReference>
<dbReference type="EMBL" id="LR134363">
    <property type="protein sequence ID" value="VEG74447.1"/>
    <property type="molecule type" value="Genomic_DNA"/>
</dbReference>
<dbReference type="UniPathway" id="UPA00241">
    <property type="reaction ID" value="UER00352"/>
</dbReference>
<keyword evidence="10 14" id="KW-0418">Kinase</keyword>
<dbReference type="KEGG" id="asla:NCTC11923_01081"/>
<dbReference type="AlphaFoldDB" id="A0A448KC02"/>
<evidence type="ECO:0000256" key="13">
    <source>
        <dbReference type="ARBA" id="ARBA00032866"/>
    </source>
</evidence>
<keyword evidence="7 14" id="KW-0963">Cytoplasm</keyword>
<dbReference type="GO" id="GO:0015937">
    <property type="term" value="P:coenzyme A biosynthetic process"/>
    <property type="evidence" value="ECO:0007669"/>
    <property type="project" value="UniProtKB-UniRule"/>
</dbReference>
<evidence type="ECO:0000256" key="12">
    <source>
        <dbReference type="ARBA" id="ARBA00022993"/>
    </source>
</evidence>
<comment type="similarity">
    <text evidence="4 14 15">Belongs to the prokaryotic pantothenate kinase family.</text>
</comment>
<dbReference type="GO" id="GO:0005737">
    <property type="term" value="C:cytoplasm"/>
    <property type="evidence" value="ECO:0007669"/>
    <property type="project" value="UniProtKB-SubCell"/>
</dbReference>
<evidence type="ECO:0000256" key="6">
    <source>
        <dbReference type="ARBA" id="ARBA00015080"/>
    </source>
</evidence>
<dbReference type="STRING" id="1278298.GCA_000428685_01446"/>
<evidence type="ECO:0000256" key="10">
    <source>
        <dbReference type="ARBA" id="ARBA00022777"/>
    </source>
</evidence>
<evidence type="ECO:0000256" key="11">
    <source>
        <dbReference type="ARBA" id="ARBA00022840"/>
    </source>
</evidence>